<evidence type="ECO:0000256" key="6">
    <source>
        <dbReference type="ARBA" id="ARBA00022741"/>
    </source>
</evidence>
<dbReference type="FunFam" id="1.10.510.10:FF:000032">
    <property type="entry name" value="Serine/threonine-protein kinase PBS1"/>
    <property type="match status" value="1"/>
</dbReference>
<dbReference type="Gene3D" id="1.10.510.10">
    <property type="entry name" value="Transferase(Phosphotransferase) domain 1"/>
    <property type="match status" value="1"/>
</dbReference>
<evidence type="ECO:0000256" key="9">
    <source>
        <dbReference type="ARBA" id="ARBA00023136"/>
    </source>
</evidence>
<evidence type="ECO:0000256" key="3">
    <source>
        <dbReference type="ARBA" id="ARBA00022475"/>
    </source>
</evidence>
<feature type="binding site" evidence="10">
    <location>
        <position position="144"/>
    </location>
    <ligand>
        <name>ATP</name>
        <dbReference type="ChEBI" id="CHEBI:30616"/>
    </ligand>
</feature>
<proteinExistence type="inferred from homology"/>
<comment type="caution">
    <text evidence="14">The sequence shown here is derived from an EMBL/GenBank/DDBJ whole genome shotgun (WGS) entry which is preliminary data.</text>
</comment>
<evidence type="ECO:0000256" key="7">
    <source>
        <dbReference type="ARBA" id="ARBA00022777"/>
    </source>
</evidence>
<evidence type="ECO:0000259" key="13">
    <source>
        <dbReference type="PROSITE" id="PS50011"/>
    </source>
</evidence>
<dbReference type="AlphaFoldDB" id="A0AAP0BYP8"/>
<dbReference type="GO" id="GO:0005524">
    <property type="term" value="F:ATP binding"/>
    <property type="evidence" value="ECO:0007669"/>
    <property type="project" value="UniProtKB-UniRule"/>
</dbReference>
<comment type="subcellular location">
    <subcellularLocation>
        <location evidence="1">Cell membrane</location>
        <topology evidence="1">Lipid-anchor</topology>
    </subcellularLocation>
</comment>
<evidence type="ECO:0000313" key="14">
    <source>
        <dbReference type="EMBL" id="KAK8954726.1"/>
    </source>
</evidence>
<dbReference type="SMART" id="SM00220">
    <property type="entry name" value="S_TKc"/>
    <property type="match status" value="1"/>
</dbReference>
<dbReference type="PANTHER" id="PTHR47985">
    <property type="entry name" value="OS07G0668900 PROTEIN"/>
    <property type="match status" value="1"/>
</dbReference>
<evidence type="ECO:0000256" key="10">
    <source>
        <dbReference type="PROSITE-ProRule" id="PRU10141"/>
    </source>
</evidence>
<dbReference type="Pfam" id="PF00069">
    <property type="entry name" value="Pkinase"/>
    <property type="match status" value="1"/>
</dbReference>
<protein>
    <submittedName>
        <fullName evidence="14">Serine/threonine-protein kinase PBS1</fullName>
    </submittedName>
</protein>
<keyword evidence="7 14" id="KW-0418">Kinase</keyword>
<dbReference type="GO" id="GO:0010183">
    <property type="term" value="P:pollen tube guidance"/>
    <property type="evidence" value="ECO:0007669"/>
    <property type="project" value="UniProtKB-ARBA"/>
</dbReference>
<dbReference type="InterPro" id="IPR000719">
    <property type="entry name" value="Prot_kinase_dom"/>
</dbReference>
<feature type="domain" description="Protein kinase" evidence="13">
    <location>
        <begin position="114"/>
        <end position="391"/>
    </location>
</feature>
<evidence type="ECO:0000256" key="2">
    <source>
        <dbReference type="ARBA" id="ARBA00008684"/>
    </source>
</evidence>
<dbReference type="EMBL" id="JBBWWQ010000002">
    <property type="protein sequence ID" value="KAK8954726.1"/>
    <property type="molecule type" value="Genomic_DNA"/>
</dbReference>
<dbReference type="InterPro" id="IPR011009">
    <property type="entry name" value="Kinase-like_dom_sf"/>
</dbReference>
<organism evidence="14 15">
    <name type="scientific">Platanthera zijinensis</name>
    <dbReference type="NCBI Taxonomy" id="2320716"/>
    <lineage>
        <taxon>Eukaryota</taxon>
        <taxon>Viridiplantae</taxon>
        <taxon>Streptophyta</taxon>
        <taxon>Embryophyta</taxon>
        <taxon>Tracheophyta</taxon>
        <taxon>Spermatophyta</taxon>
        <taxon>Magnoliopsida</taxon>
        <taxon>Liliopsida</taxon>
        <taxon>Asparagales</taxon>
        <taxon>Orchidaceae</taxon>
        <taxon>Orchidoideae</taxon>
        <taxon>Orchideae</taxon>
        <taxon>Orchidinae</taxon>
        <taxon>Platanthera</taxon>
    </lineage>
</organism>
<keyword evidence="6 10" id="KW-0547">Nucleotide-binding</keyword>
<dbReference type="GO" id="GO:0004674">
    <property type="term" value="F:protein serine/threonine kinase activity"/>
    <property type="evidence" value="ECO:0007669"/>
    <property type="project" value="UniProtKB-KW"/>
</dbReference>
<sequence>MCCCGSCCSKSLEGTMPTSKSSREIILNSFCCVRTSNGDSAIRKRNKAFRLCWKKKQKEEKGNRLVTLVHNMSFESDDEGKKGLNAEEILRLGKINIASRVFTYKELLVATNNFKADCLLGSGGFGRVYKGLLAGTNEVIAVKKLDRRGYQGSREFLIEVLMLGLLQHPNLVKLLGYCAEGDQRILVYEYMPNGSLHDQLFDELPKSKPLDWFTRMKIATGAAKGLEHLHDVANPPVIYRDMKASNILLDEDYNPKLSDFGLAKLGPVGDKTHVSTRVMGTYGYCAPEYALTGQLTKMSDVYSFGVLLLELITGRKAIDLTRPKDEQHLAHWAARLFKDKKKQVGMADPILEGKFPKKGLHQALAVADMCLQHEAATRPLISDVVSAIEYLANPGLTISENYEKIMTQKLAPSHHERSESENLSFYEEVHERGRISNVSFDEENHRRARTADLSFDEETFQSLPSETGSLREEEI</sequence>
<gene>
    <name evidence="14" type="primary">PBS1</name>
    <name evidence="14" type="ORF">KSP39_PZI001984</name>
</gene>
<keyword evidence="15" id="KW-1185">Reference proteome</keyword>
<dbReference type="GO" id="GO:0090404">
    <property type="term" value="C:pollen tube tip"/>
    <property type="evidence" value="ECO:0007669"/>
    <property type="project" value="UniProtKB-ARBA"/>
</dbReference>
<evidence type="ECO:0000256" key="11">
    <source>
        <dbReference type="RuleBase" id="RU000304"/>
    </source>
</evidence>
<dbReference type="FunFam" id="3.30.200.20:FF:000266">
    <property type="entry name" value="probable serine/threonine-protein kinase RLCKVII"/>
    <property type="match status" value="1"/>
</dbReference>
<dbReference type="Gene3D" id="3.30.200.20">
    <property type="entry name" value="Phosphorylase Kinase, domain 1"/>
    <property type="match status" value="1"/>
</dbReference>
<feature type="region of interest" description="Disordered" evidence="12">
    <location>
        <begin position="441"/>
        <end position="475"/>
    </location>
</feature>
<evidence type="ECO:0000256" key="5">
    <source>
        <dbReference type="ARBA" id="ARBA00022679"/>
    </source>
</evidence>
<dbReference type="Proteomes" id="UP001418222">
    <property type="component" value="Unassembled WGS sequence"/>
</dbReference>
<dbReference type="PROSITE" id="PS50011">
    <property type="entry name" value="PROTEIN_KINASE_DOM"/>
    <property type="match status" value="1"/>
</dbReference>
<dbReference type="PROSITE" id="PS00107">
    <property type="entry name" value="PROTEIN_KINASE_ATP"/>
    <property type="match status" value="1"/>
</dbReference>
<evidence type="ECO:0000256" key="4">
    <source>
        <dbReference type="ARBA" id="ARBA00022527"/>
    </source>
</evidence>
<keyword evidence="9" id="KW-0472">Membrane</keyword>
<name>A0AAP0BYP8_9ASPA</name>
<dbReference type="GO" id="GO:0005886">
    <property type="term" value="C:plasma membrane"/>
    <property type="evidence" value="ECO:0007669"/>
    <property type="project" value="UniProtKB-SubCell"/>
</dbReference>
<keyword evidence="8 10" id="KW-0067">ATP-binding</keyword>
<dbReference type="InterPro" id="IPR008271">
    <property type="entry name" value="Ser/Thr_kinase_AS"/>
</dbReference>
<evidence type="ECO:0000313" key="15">
    <source>
        <dbReference type="Proteomes" id="UP001418222"/>
    </source>
</evidence>
<dbReference type="InterPro" id="IPR017441">
    <property type="entry name" value="Protein_kinase_ATP_BS"/>
</dbReference>
<evidence type="ECO:0000256" key="12">
    <source>
        <dbReference type="SAM" id="MobiDB-lite"/>
    </source>
</evidence>
<dbReference type="PROSITE" id="PS00108">
    <property type="entry name" value="PROTEIN_KINASE_ST"/>
    <property type="match status" value="1"/>
</dbReference>
<dbReference type="PANTHER" id="PTHR47985:SF39">
    <property type="entry name" value="SERINE_THREONINE-PROTEIN KINASE PBL23-RELATED"/>
    <property type="match status" value="1"/>
</dbReference>
<keyword evidence="5" id="KW-0808">Transferase</keyword>
<keyword evidence="4 11" id="KW-0723">Serine/threonine-protein kinase</keyword>
<keyword evidence="3" id="KW-1003">Cell membrane</keyword>
<evidence type="ECO:0000256" key="8">
    <source>
        <dbReference type="ARBA" id="ARBA00022840"/>
    </source>
</evidence>
<accession>A0AAP0BYP8</accession>
<comment type="similarity">
    <text evidence="2">Belongs to the protein kinase superfamily. Ser/Thr protein kinase family.</text>
</comment>
<evidence type="ECO:0000256" key="1">
    <source>
        <dbReference type="ARBA" id="ARBA00004193"/>
    </source>
</evidence>
<reference evidence="14 15" key="1">
    <citation type="journal article" date="2022" name="Nat. Plants">
        <title>Genomes of leafy and leafless Platanthera orchids illuminate the evolution of mycoheterotrophy.</title>
        <authorList>
            <person name="Li M.H."/>
            <person name="Liu K.W."/>
            <person name="Li Z."/>
            <person name="Lu H.C."/>
            <person name="Ye Q.L."/>
            <person name="Zhang D."/>
            <person name="Wang J.Y."/>
            <person name="Li Y.F."/>
            <person name="Zhong Z.M."/>
            <person name="Liu X."/>
            <person name="Yu X."/>
            <person name="Liu D.K."/>
            <person name="Tu X.D."/>
            <person name="Liu B."/>
            <person name="Hao Y."/>
            <person name="Liao X.Y."/>
            <person name="Jiang Y.T."/>
            <person name="Sun W.H."/>
            <person name="Chen J."/>
            <person name="Chen Y.Q."/>
            <person name="Ai Y."/>
            <person name="Zhai J.W."/>
            <person name="Wu S.S."/>
            <person name="Zhou Z."/>
            <person name="Hsiao Y.Y."/>
            <person name="Wu W.L."/>
            <person name="Chen Y.Y."/>
            <person name="Lin Y.F."/>
            <person name="Hsu J.L."/>
            <person name="Li C.Y."/>
            <person name="Wang Z.W."/>
            <person name="Zhao X."/>
            <person name="Zhong W.Y."/>
            <person name="Ma X.K."/>
            <person name="Ma L."/>
            <person name="Huang J."/>
            <person name="Chen G.Z."/>
            <person name="Huang M.Z."/>
            <person name="Huang L."/>
            <person name="Peng D.H."/>
            <person name="Luo Y.B."/>
            <person name="Zou S.Q."/>
            <person name="Chen S.P."/>
            <person name="Lan S."/>
            <person name="Tsai W.C."/>
            <person name="Van de Peer Y."/>
            <person name="Liu Z.J."/>
        </authorList>
    </citation>
    <scope>NUCLEOTIDE SEQUENCE [LARGE SCALE GENOMIC DNA]</scope>
    <source>
        <strain evidence="14">Lor287</strain>
    </source>
</reference>
<dbReference type="SUPFAM" id="SSF56112">
    <property type="entry name" value="Protein kinase-like (PK-like)"/>
    <property type="match status" value="1"/>
</dbReference>
<dbReference type="CDD" id="cd14066">
    <property type="entry name" value="STKc_IRAK"/>
    <property type="match status" value="1"/>
</dbReference>